<protein>
    <submittedName>
        <fullName evidence="1">Uncharacterized protein</fullName>
    </submittedName>
</protein>
<dbReference type="AlphaFoldDB" id="A0A926VG46"/>
<sequence>MLDFDGFIPNEMLLAQPHPLDDNLMRHLPDSEVASTEEIREIQLRDRIPGIIKRLIPLNPLVSWEYWWSVPGRILLPEDVEVLQSDRPRLEAILAKLVWLLGGHCFGDNTPVDCDSSPVYNWQQILAFVEACGMKPDLLDIDFLPTAIDPTPIAPRNGNGESPEKSQKYVAIEPAHWHIEFFEILPIEGGFQLAFPKKLCSCQIWTGTPFIKNLETGETVTRYDLWVSSPHDMINPPWLEPLVSS</sequence>
<gene>
    <name evidence="1" type="ORF">H6G03_20220</name>
</gene>
<organism evidence="1 2">
    <name type="scientific">Aerosakkonema funiforme FACHB-1375</name>
    <dbReference type="NCBI Taxonomy" id="2949571"/>
    <lineage>
        <taxon>Bacteria</taxon>
        <taxon>Bacillati</taxon>
        <taxon>Cyanobacteriota</taxon>
        <taxon>Cyanophyceae</taxon>
        <taxon>Oscillatoriophycideae</taxon>
        <taxon>Aerosakkonematales</taxon>
        <taxon>Aerosakkonemataceae</taxon>
        <taxon>Aerosakkonema</taxon>
    </lineage>
</organism>
<reference evidence="1" key="1">
    <citation type="journal article" date="2015" name="ISME J.">
        <title>Draft Genome Sequence of Streptomyces incarnatus NRRL8089, which Produces the Nucleoside Antibiotic Sinefungin.</title>
        <authorList>
            <person name="Oshima K."/>
            <person name="Hattori M."/>
            <person name="Shimizu H."/>
            <person name="Fukuda K."/>
            <person name="Nemoto M."/>
            <person name="Inagaki K."/>
            <person name="Tamura T."/>
        </authorList>
    </citation>
    <scope>NUCLEOTIDE SEQUENCE</scope>
    <source>
        <strain evidence="1">FACHB-1375</strain>
    </source>
</reference>
<proteinExistence type="predicted"/>
<name>A0A926VG46_9CYAN</name>
<evidence type="ECO:0000313" key="2">
    <source>
        <dbReference type="Proteomes" id="UP000641646"/>
    </source>
</evidence>
<accession>A0A926VG46</accession>
<dbReference type="EMBL" id="JACJPW010000053">
    <property type="protein sequence ID" value="MBD2183356.1"/>
    <property type="molecule type" value="Genomic_DNA"/>
</dbReference>
<reference evidence="1" key="2">
    <citation type="submission" date="2020-08" db="EMBL/GenBank/DDBJ databases">
        <authorList>
            <person name="Chen M."/>
            <person name="Teng W."/>
            <person name="Zhao L."/>
            <person name="Hu C."/>
            <person name="Zhou Y."/>
            <person name="Han B."/>
            <person name="Song L."/>
            <person name="Shu W."/>
        </authorList>
    </citation>
    <scope>NUCLEOTIDE SEQUENCE</scope>
    <source>
        <strain evidence="1">FACHB-1375</strain>
    </source>
</reference>
<evidence type="ECO:0000313" key="1">
    <source>
        <dbReference type="EMBL" id="MBD2183356.1"/>
    </source>
</evidence>
<dbReference type="RefSeq" id="WP_190467518.1">
    <property type="nucleotide sequence ID" value="NZ_JACJPW010000053.1"/>
</dbReference>
<dbReference type="Proteomes" id="UP000641646">
    <property type="component" value="Unassembled WGS sequence"/>
</dbReference>
<keyword evidence="2" id="KW-1185">Reference proteome</keyword>
<comment type="caution">
    <text evidence="1">The sequence shown here is derived from an EMBL/GenBank/DDBJ whole genome shotgun (WGS) entry which is preliminary data.</text>
</comment>